<reference evidence="2 3" key="1">
    <citation type="submission" date="2019-04" db="EMBL/GenBank/DDBJ databases">
        <title>Sphingobacterium olei sp. nov., isolated from oil-contaminated soil.</title>
        <authorList>
            <person name="Liu B."/>
        </authorList>
    </citation>
    <scope>NUCLEOTIDE SEQUENCE [LARGE SCALE GENOMIC DNA]</scope>
    <source>
        <strain evidence="2 3">Y3L14</strain>
    </source>
</reference>
<dbReference type="EMBL" id="SUKA01000005">
    <property type="protein sequence ID" value="TJY63965.1"/>
    <property type="molecule type" value="Genomic_DNA"/>
</dbReference>
<keyword evidence="1" id="KW-0472">Membrane</keyword>
<sequence>MVRPIPFTIRTIRAGRCYSDIMQDPESIFLLTKMEERLDNMKIKTNINMFQLAFFAFLLLCLGSCYKDKGNYDINMPITPEIIGLDTLYEAVVGDSLIIEPRFEGIDANQLEFLWNIMVPESINPERDLYEGPSLRMLFGYGAKVYTTRLTITNKSNGMKYFHNFKIRGITEFSRGDVVLSIEQGITKLSFVKPDNTVQPNIYETINGENLPADPLHLYFMRHTGLTNATPLGYWIVTKNGGVRIDVDDLGLEKEKPNTIRDNFFLAPATIEIGNLQNHPNGVLIGVINGKFYGGTMQTWDQANTYGMFSNYADGNYELAPQFIMSTIDGNTIMIAYEKDKKQFVRLNIYGIPMYFGTQYTPIDPEIFDPHNVGMDLLDIVQINNTETYAYMKDATGNIYELKFKCDFIKDFTFTSEHKRLFIHQEWINADTKMVATQTGNIYIAAQNKVYRYNPINQQIREMETTFTDKVTMLKLDDDENTLIAGAEGSIYYMDINVGRNGDLVKKIEGIPGTPVDMAWRK</sequence>
<evidence type="ECO:0000313" key="3">
    <source>
        <dbReference type="Proteomes" id="UP000309872"/>
    </source>
</evidence>
<accession>A0A4U0GXQ1</accession>
<dbReference type="AlphaFoldDB" id="A0A4U0GXQ1"/>
<dbReference type="InterPro" id="IPR032183">
    <property type="entry name" value="PKD-like"/>
</dbReference>
<dbReference type="SUPFAM" id="SSF69322">
    <property type="entry name" value="Tricorn protease domain 2"/>
    <property type="match status" value="1"/>
</dbReference>
<keyword evidence="3" id="KW-1185">Reference proteome</keyword>
<dbReference type="Proteomes" id="UP000309872">
    <property type="component" value="Unassembled WGS sequence"/>
</dbReference>
<evidence type="ECO:0000256" key="1">
    <source>
        <dbReference type="SAM" id="Phobius"/>
    </source>
</evidence>
<feature type="transmembrane region" description="Helical" evidence="1">
    <location>
        <begin position="47"/>
        <end position="66"/>
    </location>
</feature>
<keyword evidence="1" id="KW-1133">Transmembrane helix</keyword>
<proteinExistence type="predicted"/>
<gene>
    <name evidence="2" type="ORF">FAZ19_17055</name>
</gene>
<dbReference type="Pfam" id="PF16407">
    <property type="entry name" value="PKD_2"/>
    <property type="match status" value="1"/>
</dbReference>
<keyword evidence="1" id="KW-0812">Transmembrane</keyword>
<dbReference type="OrthoDB" id="1095195at2"/>
<protein>
    <submittedName>
        <fullName evidence="2">Uncharacterized protein</fullName>
    </submittedName>
</protein>
<comment type="caution">
    <text evidence="2">The sequence shown here is derived from an EMBL/GenBank/DDBJ whole genome shotgun (WGS) entry which is preliminary data.</text>
</comment>
<organism evidence="2 3">
    <name type="scientific">Sphingobacterium alkalisoli</name>
    <dbReference type="NCBI Taxonomy" id="1874115"/>
    <lineage>
        <taxon>Bacteria</taxon>
        <taxon>Pseudomonadati</taxon>
        <taxon>Bacteroidota</taxon>
        <taxon>Sphingobacteriia</taxon>
        <taxon>Sphingobacteriales</taxon>
        <taxon>Sphingobacteriaceae</taxon>
        <taxon>Sphingobacterium</taxon>
    </lineage>
</organism>
<evidence type="ECO:0000313" key="2">
    <source>
        <dbReference type="EMBL" id="TJY63965.1"/>
    </source>
</evidence>
<name>A0A4U0GXQ1_9SPHI</name>